<keyword evidence="2 3" id="KW-0378">Hydrolase</keyword>
<dbReference type="EMBL" id="PRLF01000025">
    <property type="protein sequence ID" value="RAW63711.1"/>
    <property type="molecule type" value="Genomic_DNA"/>
</dbReference>
<sequence>MNDTVHFEKTLSSETLFEGRVITLTKDTALLENGKTATREVVHHHGGACILPYFADGTICMVRQFRYAMQQQLWELPAGKLEKGEDPFAAAKRELEEECGLTADNYISLGEFYPTVGYDTEVIYTWVATGLHETKMHLDADEFLTPDRVPLEKAYQMVMSGEIKDGKTIAGILKLKALLDEGKL</sequence>
<dbReference type="PROSITE" id="PS51462">
    <property type="entry name" value="NUDIX"/>
    <property type="match status" value="1"/>
</dbReference>
<dbReference type="OrthoDB" id="9806150at2"/>
<dbReference type="InterPro" id="IPR015797">
    <property type="entry name" value="NUDIX_hydrolase-like_dom_sf"/>
</dbReference>
<evidence type="ECO:0000313" key="8">
    <source>
        <dbReference type="EMBL" id="RAW63711.1"/>
    </source>
</evidence>
<evidence type="ECO:0000313" key="6">
    <source>
        <dbReference type="EMBL" id="PDX73225.1"/>
    </source>
</evidence>
<comment type="similarity">
    <text evidence="3">Belongs to the Nudix hydrolase family.</text>
</comment>
<dbReference type="GO" id="GO:0019693">
    <property type="term" value="P:ribose phosphate metabolic process"/>
    <property type="evidence" value="ECO:0007669"/>
    <property type="project" value="TreeGrafter"/>
</dbReference>
<dbReference type="GO" id="GO:0006753">
    <property type="term" value="P:nucleoside phosphate metabolic process"/>
    <property type="evidence" value="ECO:0007669"/>
    <property type="project" value="TreeGrafter"/>
</dbReference>
<reference evidence="6" key="3">
    <citation type="submission" date="2017-07" db="EMBL/GenBank/DDBJ databases">
        <authorList>
            <person name="Sun Z.S."/>
            <person name="Albrecht U."/>
            <person name="Echele G."/>
            <person name="Lee C.C."/>
        </authorList>
    </citation>
    <scope>NUCLEOTIDE SEQUENCE</scope>
    <source>
        <strain evidence="6">CNCM I 4546</strain>
        <strain evidence="7">CNCM I 4644</strain>
    </source>
</reference>
<gene>
    <name evidence="5" type="primary">nudF</name>
    <name evidence="8" type="ORF">C4N21_12875</name>
    <name evidence="6" type="ORF">CGS55_04245</name>
    <name evidence="7" type="ORF">CGS59_03590</name>
    <name evidence="5" type="ORF">ERS852582_02503</name>
</gene>
<dbReference type="RefSeq" id="WP_005924220.1">
    <property type="nucleotide sequence ID" value="NZ_CABKNH010000003.1"/>
</dbReference>
<evidence type="ECO:0000256" key="2">
    <source>
        <dbReference type="ARBA" id="ARBA00022801"/>
    </source>
</evidence>
<comment type="cofactor">
    <cofactor evidence="1">
        <name>Mg(2+)</name>
        <dbReference type="ChEBI" id="CHEBI:18420"/>
    </cofactor>
</comment>
<dbReference type="EMBL" id="NMTV01000033">
    <property type="protein sequence ID" value="PDX73225.1"/>
    <property type="molecule type" value="Genomic_DNA"/>
</dbReference>
<dbReference type="PROSITE" id="PS00893">
    <property type="entry name" value="NUDIX_BOX"/>
    <property type="match status" value="1"/>
</dbReference>
<dbReference type="PANTHER" id="PTHR11839">
    <property type="entry name" value="UDP/ADP-SUGAR PYROPHOSPHATASE"/>
    <property type="match status" value="1"/>
</dbReference>
<protein>
    <submittedName>
        <fullName evidence="5">ADP-ribose pyrophosphatase</fullName>
        <ecNumber evidence="5">3.6.1.13</ecNumber>
    </submittedName>
    <submittedName>
        <fullName evidence="6">NUDIX hydrolase</fullName>
    </submittedName>
</protein>
<dbReference type="GO" id="GO:0047631">
    <property type="term" value="F:ADP-ribose diphosphatase activity"/>
    <property type="evidence" value="ECO:0007669"/>
    <property type="project" value="UniProtKB-EC"/>
</dbReference>
<dbReference type="Proteomes" id="UP000095649">
    <property type="component" value="Unassembled WGS sequence"/>
</dbReference>
<dbReference type="Proteomes" id="UP000220480">
    <property type="component" value="Unassembled WGS sequence"/>
</dbReference>
<evidence type="ECO:0000313" key="10">
    <source>
        <dbReference type="Proteomes" id="UP000219901"/>
    </source>
</evidence>
<accession>A0A173V1U2</accession>
<evidence type="ECO:0000313" key="9">
    <source>
        <dbReference type="Proteomes" id="UP000095649"/>
    </source>
</evidence>
<reference evidence="10 11" key="2">
    <citation type="journal article" date="2017" name="Front. Microbiol.">
        <title>New Insights into the Diversity of the Genus Faecalibacterium.</title>
        <authorList>
            <person name="Benevides L."/>
            <person name="Burman S."/>
            <person name="Martin R."/>
            <person name="Robert V."/>
            <person name="Thomas M."/>
            <person name="Miquel S."/>
            <person name="Chain F."/>
            <person name="Sokol H."/>
            <person name="Bermudez-Humaran L.G."/>
            <person name="Morrison M."/>
            <person name="Langella P."/>
            <person name="Azevedo V.A."/>
            <person name="Chatel J.M."/>
            <person name="Soares S."/>
        </authorList>
    </citation>
    <scope>NUCLEOTIDE SEQUENCE [LARGE SCALE GENOMIC DNA]</scope>
    <source>
        <strain evidence="6 10">CNCM I 4546</strain>
        <strain evidence="7 11">CNCM I 4644</strain>
    </source>
</reference>
<evidence type="ECO:0000259" key="4">
    <source>
        <dbReference type="PROSITE" id="PS51462"/>
    </source>
</evidence>
<proteinExistence type="inferred from homology"/>
<evidence type="ECO:0000256" key="1">
    <source>
        <dbReference type="ARBA" id="ARBA00001946"/>
    </source>
</evidence>
<evidence type="ECO:0000313" key="7">
    <source>
        <dbReference type="EMBL" id="PDX84788.1"/>
    </source>
</evidence>
<dbReference type="EC" id="3.6.1.13" evidence="5"/>
<organism evidence="5 9">
    <name type="scientific">Faecalibacterium prausnitzii</name>
    <dbReference type="NCBI Taxonomy" id="853"/>
    <lineage>
        <taxon>Bacteria</taxon>
        <taxon>Bacillati</taxon>
        <taxon>Bacillota</taxon>
        <taxon>Clostridia</taxon>
        <taxon>Eubacteriales</taxon>
        <taxon>Oscillospiraceae</taxon>
        <taxon>Faecalibacterium</taxon>
    </lineage>
</organism>
<dbReference type="Proteomes" id="UP000250550">
    <property type="component" value="Unassembled WGS sequence"/>
</dbReference>
<dbReference type="SUPFAM" id="SSF55811">
    <property type="entry name" value="Nudix"/>
    <property type="match status" value="1"/>
</dbReference>
<dbReference type="EMBL" id="CYXN01000031">
    <property type="protein sequence ID" value="CUN21261.1"/>
    <property type="molecule type" value="Genomic_DNA"/>
</dbReference>
<evidence type="ECO:0000313" key="5">
    <source>
        <dbReference type="EMBL" id="CUN21261.1"/>
    </source>
</evidence>
<dbReference type="InterPro" id="IPR020476">
    <property type="entry name" value="Nudix_hydrolase"/>
</dbReference>
<dbReference type="PANTHER" id="PTHR11839:SF18">
    <property type="entry name" value="NUDIX HYDROLASE DOMAIN-CONTAINING PROTEIN"/>
    <property type="match status" value="1"/>
</dbReference>
<evidence type="ECO:0000313" key="12">
    <source>
        <dbReference type="Proteomes" id="UP000250550"/>
    </source>
</evidence>
<dbReference type="InterPro" id="IPR000086">
    <property type="entry name" value="NUDIX_hydrolase_dom"/>
</dbReference>
<evidence type="ECO:0000256" key="3">
    <source>
        <dbReference type="RuleBase" id="RU003476"/>
    </source>
</evidence>
<dbReference type="AlphaFoldDB" id="A0A173V1U2"/>
<dbReference type="InterPro" id="IPR020084">
    <property type="entry name" value="NUDIX_hydrolase_CS"/>
</dbReference>
<dbReference type="Gene3D" id="3.90.79.10">
    <property type="entry name" value="Nucleoside Triphosphate Pyrophosphohydrolase"/>
    <property type="match status" value="1"/>
</dbReference>
<dbReference type="PRINTS" id="PR00502">
    <property type="entry name" value="NUDIXFAMILY"/>
</dbReference>
<dbReference type="GO" id="GO:0005829">
    <property type="term" value="C:cytosol"/>
    <property type="evidence" value="ECO:0007669"/>
    <property type="project" value="TreeGrafter"/>
</dbReference>
<name>A0A173V1U2_9FIRM</name>
<reference evidence="5 9" key="1">
    <citation type="submission" date="2015-09" db="EMBL/GenBank/DDBJ databases">
        <authorList>
            <consortium name="Pathogen Informatics"/>
        </authorList>
    </citation>
    <scope>NUCLEOTIDE SEQUENCE [LARGE SCALE GENOMIC DNA]</scope>
    <source>
        <strain evidence="5 9">2789STDY5834970</strain>
    </source>
</reference>
<feature type="domain" description="Nudix hydrolase" evidence="4">
    <location>
        <begin position="43"/>
        <end position="171"/>
    </location>
</feature>
<evidence type="ECO:0000313" key="11">
    <source>
        <dbReference type="Proteomes" id="UP000220480"/>
    </source>
</evidence>
<dbReference type="Pfam" id="PF00293">
    <property type="entry name" value="NUDIX"/>
    <property type="match status" value="1"/>
</dbReference>
<dbReference type="EMBL" id="NMTZ01000009">
    <property type="protein sequence ID" value="PDX84788.1"/>
    <property type="molecule type" value="Genomic_DNA"/>
</dbReference>
<reference evidence="8 12" key="4">
    <citation type="submission" date="2018-02" db="EMBL/GenBank/DDBJ databases">
        <title>Complete genome sequencing of Faecalibacterium prausnitzii strains isolated from the human gut.</title>
        <authorList>
            <person name="Fitzgerald B.C."/>
            <person name="Shkoporov A.N."/>
            <person name="Ross P.R."/>
            <person name="Hill C."/>
        </authorList>
    </citation>
    <scope>NUCLEOTIDE SEQUENCE [LARGE SCALE GENOMIC DNA]</scope>
    <source>
        <strain evidence="8 12">APC924/119</strain>
    </source>
</reference>
<dbReference type="GeneID" id="75068501"/>
<dbReference type="Proteomes" id="UP000219901">
    <property type="component" value="Unassembled WGS sequence"/>
</dbReference>